<gene>
    <name evidence="3" type="ORF">HMPREF9135_0362</name>
</gene>
<sequence length="302" mass="34507">MKHILKKLFTLLFLATPFVAQGQTSRVDTLLQYMHDKGQSKHVMIFAHRGNWRNSAENSLQAFQDCINEGIDGIEVDLQMTKDGVLVIMHDETIDRTTTGSGKVSDHTIDQLRQLYLLNPIGVKTRQRIPTFEEVLILAKDKILIQVDKWKAYGKQVAELAKKHGCERQIVLRTTDNSTVTKKNYGESLNNLLLMPVLVCKGGDTDGQKLQDFTQNYSSPVMSLSFTHEDFPILKRIPELKRAGYRIWLNSLWDTFNAGHDDELAVTNPDNSYGWLLNLGADIIFSDNPMLLKQYLIKIDRW</sequence>
<evidence type="ECO:0000256" key="1">
    <source>
        <dbReference type="SAM" id="SignalP"/>
    </source>
</evidence>
<name>U2P8S0_9BACT</name>
<feature type="signal peptide" evidence="1">
    <location>
        <begin position="1"/>
        <end position="22"/>
    </location>
</feature>
<dbReference type="Pfam" id="PF16387">
    <property type="entry name" value="DUF4996"/>
    <property type="match status" value="1"/>
</dbReference>
<dbReference type="RefSeq" id="WP_021589228.1">
    <property type="nucleotide sequence ID" value="NZ_AWEY01000008.1"/>
</dbReference>
<evidence type="ECO:0000313" key="3">
    <source>
        <dbReference type="EMBL" id="ERK40099.1"/>
    </source>
</evidence>
<dbReference type="PROSITE" id="PS51704">
    <property type="entry name" value="GP_PDE"/>
    <property type="match status" value="1"/>
</dbReference>
<dbReference type="PATRIC" id="fig|1115809.3.peg.848"/>
<dbReference type="GO" id="GO:0008889">
    <property type="term" value="F:glycerophosphodiester phosphodiesterase activity"/>
    <property type="evidence" value="ECO:0007669"/>
    <property type="project" value="TreeGrafter"/>
</dbReference>
<dbReference type="InterPro" id="IPR030395">
    <property type="entry name" value="GP_PDE_dom"/>
</dbReference>
<dbReference type="InterPro" id="IPR032160">
    <property type="entry name" value="DUF4996"/>
</dbReference>
<proteinExistence type="predicted"/>
<evidence type="ECO:0000313" key="4">
    <source>
        <dbReference type="Proteomes" id="UP000016648"/>
    </source>
</evidence>
<accession>U2P8S0</accession>
<dbReference type="Pfam" id="PF03009">
    <property type="entry name" value="GDPD"/>
    <property type="match status" value="1"/>
</dbReference>
<dbReference type="PANTHER" id="PTHR46320:SF1">
    <property type="entry name" value="GLYCEROPHOSPHODIESTER PHOSPHODIESTERASE 1"/>
    <property type="match status" value="1"/>
</dbReference>
<organism evidence="3 4">
    <name type="scientific">Segatella baroniae F0067</name>
    <dbReference type="NCBI Taxonomy" id="1115809"/>
    <lineage>
        <taxon>Bacteria</taxon>
        <taxon>Pseudomonadati</taxon>
        <taxon>Bacteroidota</taxon>
        <taxon>Bacteroidia</taxon>
        <taxon>Bacteroidales</taxon>
        <taxon>Prevotellaceae</taxon>
        <taxon>Segatella</taxon>
    </lineage>
</organism>
<dbReference type="Gene3D" id="3.20.20.190">
    <property type="entry name" value="Phosphatidylinositol (PI) phosphodiesterase"/>
    <property type="match status" value="1"/>
</dbReference>
<keyword evidence="1" id="KW-0732">Signal</keyword>
<dbReference type="GO" id="GO:0006644">
    <property type="term" value="P:phospholipid metabolic process"/>
    <property type="evidence" value="ECO:0007669"/>
    <property type="project" value="TreeGrafter"/>
</dbReference>
<feature type="domain" description="GP-PDE" evidence="2">
    <location>
        <begin position="43"/>
        <end position="296"/>
    </location>
</feature>
<dbReference type="SUPFAM" id="SSF51695">
    <property type="entry name" value="PLC-like phosphodiesterases"/>
    <property type="match status" value="1"/>
</dbReference>
<evidence type="ECO:0000259" key="2">
    <source>
        <dbReference type="PROSITE" id="PS51704"/>
    </source>
</evidence>
<keyword evidence="4" id="KW-1185">Reference proteome</keyword>
<dbReference type="AlphaFoldDB" id="U2P8S0"/>
<dbReference type="PANTHER" id="PTHR46320">
    <property type="entry name" value="GLYCEROPHOSPHODIESTER PHOSPHODIESTERASE 1"/>
    <property type="match status" value="1"/>
</dbReference>
<dbReference type="InterPro" id="IPR017946">
    <property type="entry name" value="PLC-like_Pdiesterase_TIM-brl"/>
</dbReference>
<dbReference type="Proteomes" id="UP000016648">
    <property type="component" value="Unassembled WGS sequence"/>
</dbReference>
<feature type="chain" id="PRO_5004632434" evidence="1">
    <location>
        <begin position="23"/>
        <end position="302"/>
    </location>
</feature>
<dbReference type="GO" id="GO:0070291">
    <property type="term" value="P:N-acylethanolamine metabolic process"/>
    <property type="evidence" value="ECO:0007669"/>
    <property type="project" value="TreeGrafter"/>
</dbReference>
<dbReference type="GO" id="GO:0006580">
    <property type="term" value="P:ethanolamine metabolic process"/>
    <property type="evidence" value="ECO:0007669"/>
    <property type="project" value="TreeGrafter"/>
</dbReference>
<protein>
    <submittedName>
        <fullName evidence="3">Glycerophosphodiester phosphodiesterase domain protein</fullName>
    </submittedName>
</protein>
<reference evidence="3 4" key="1">
    <citation type="submission" date="2013-08" db="EMBL/GenBank/DDBJ databases">
        <authorList>
            <person name="Durkin A.S."/>
            <person name="Haft D.R."/>
            <person name="McCorrison J."/>
            <person name="Torralba M."/>
            <person name="Gillis M."/>
            <person name="Haft D.H."/>
            <person name="Methe B."/>
            <person name="Sutton G."/>
            <person name="Nelson K.E."/>
        </authorList>
    </citation>
    <scope>NUCLEOTIDE SEQUENCE [LARGE SCALE GENOMIC DNA]</scope>
    <source>
        <strain evidence="3 4">F0067</strain>
    </source>
</reference>
<dbReference type="CDD" id="cd08566">
    <property type="entry name" value="GDPD_AtGDE_like"/>
    <property type="match status" value="1"/>
</dbReference>
<dbReference type="GO" id="GO:0005886">
    <property type="term" value="C:plasma membrane"/>
    <property type="evidence" value="ECO:0007669"/>
    <property type="project" value="TreeGrafter"/>
</dbReference>
<dbReference type="EMBL" id="AWEY01000008">
    <property type="protein sequence ID" value="ERK40099.1"/>
    <property type="molecule type" value="Genomic_DNA"/>
</dbReference>
<comment type="caution">
    <text evidence="3">The sequence shown here is derived from an EMBL/GenBank/DDBJ whole genome shotgun (WGS) entry which is preliminary data.</text>
</comment>